<dbReference type="GO" id="GO:0004674">
    <property type="term" value="F:protein serine/threonine kinase activity"/>
    <property type="evidence" value="ECO:0007669"/>
    <property type="project" value="UniProtKB-EC"/>
</dbReference>
<feature type="domain" description="Histidine kinase/HSP90-like ATPase" evidence="1">
    <location>
        <begin position="13"/>
        <end position="135"/>
    </location>
</feature>
<dbReference type="Gene3D" id="3.30.565.10">
    <property type="entry name" value="Histidine kinase-like ATPase, C-terminal domain"/>
    <property type="match status" value="1"/>
</dbReference>
<dbReference type="Proteomes" id="UP000321154">
    <property type="component" value="Unassembled WGS sequence"/>
</dbReference>
<proteinExistence type="predicted"/>
<dbReference type="AlphaFoldDB" id="A0A7W3JL66"/>
<evidence type="ECO:0000259" key="1">
    <source>
        <dbReference type="Pfam" id="PF13581"/>
    </source>
</evidence>
<sequence>MTESDGVSVIDVAAVPESIDLVQNTFEAWWSALGIDSMEVRFPFETAIVEIAANVIEHSIRADSAGGAEGRRFTLELRAEDERLTAVFNDNGLPAEIDLSSVSMADLEDEDGRGLALALLSLESLDYSHEGGRNIWTLVCRR</sequence>
<keyword evidence="3" id="KW-0418">Kinase</keyword>
<reference evidence="2 4" key="1">
    <citation type="submission" date="2019-07" db="EMBL/GenBank/DDBJ databases">
        <title>Whole genome shotgun sequence of Frigoribacterium faeni NBRC 103066.</title>
        <authorList>
            <person name="Hosoyama A."/>
            <person name="Uohara A."/>
            <person name="Ohji S."/>
            <person name="Ichikawa N."/>
        </authorList>
    </citation>
    <scope>NUCLEOTIDE SEQUENCE [LARGE SCALE GENOMIC DNA]</scope>
    <source>
        <strain evidence="2 4">NBRC 103066</strain>
    </source>
</reference>
<evidence type="ECO:0000313" key="4">
    <source>
        <dbReference type="Proteomes" id="UP000321154"/>
    </source>
</evidence>
<accession>A0A7W3JL66</accession>
<dbReference type="RefSeq" id="WP_146854159.1">
    <property type="nucleotide sequence ID" value="NZ_BAAAHR010000003.1"/>
</dbReference>
<keyword evidence="4" id="KW-1185">Reference proteome</keyword>
<dbReference type="InterPro" id="IPR036890">
    <property type="entry name" value="HATPase_C_sf"/>
</dbReference>
<organism evidence="3 5">
    <name type="scientific">Frigoribacterium faeni</name>
    <dbReference type="NCBI Taxonomy" id="145483"/>
    <lineage>
        <taxon>Bacteria</taxon>
        <taxon>Bacillati</taxon>
        <taxon>Actinomycetota</taxon>
        <taxon>Actinomycetes</taxon>
        <taxon>Micrococcales</taxon>
        <taxon>Microbacteriaceae</taxon>
        <taxon>Frigoribacterium</taxon>
    </lineage>
</organism>
<reference evidence="3 5" key="2">
    <citation type="submission" date="2020-07" db="EMBL/GenBank/DDBJ databases">
        <title>Sequencing the genomes of 1000 actinobacteria strains.</title>
        <authorList>
            <person name="Klenk H.-P."/>
        </authorList>
    </citation>
    <scope>NUCLEOTIDE SEQUENCE [LARGE SCALE GENOMIC DNA]</scope>
    <source>
        <strain evidence="3 5">DSM 10309</strain>
    </source>
</reference>
<evidence type="ECO:0000313" key="5">
    <source>
        <dbReference type="Proteomes" id="UP000522688"/>
    </source>
</evidence>
<dbReference type="EMBL" id="BJUV01000010">
    <property type="protein sequence ID" value="GEK82973.1"/>
    <property type="molecule type" value="Genomic_DNA"/>
</dbReference>
<evidence type="ECO:0000313" key="3">
    <source>
        <dbReference type="EMBL" id="MBA8814926.1"/>
    </source>
</evidence>
<dbReference type="Pfam" id="PF13581">
    <property type="entry name" value="HATPase_c_2"/>
    <property type="match status" value="1"/>
</dbReference>
<dbReference type="InterPro" id="IPR003594">
    <property type="entry name" value="HATPase_dom"/>
</dbReference>
<keyword evidence="3" id="KW-0808">Transferase</keyword>
<dbReference type="Proteomes" id="UP000522688">
    <property type="component" value="Unassembled WGS sequence"/>
</dbReference>
<gene>
    <name evidence="3" type="ORF">FB463_003203</name>
    <name evidence="2" type="ORF">FFA01_12820</name>
</gene>
<dbReference type="EC" id="2.7.11.1" evidence="3"/>
<dbReference type="EMBL" id="JACGWW010000012">
    <property type="protein sequence ID" value="MBA8814926.1"/>
    <property type="molecule type" value="Genomic_DNA"/>
</dbReference>
<protein>
    <submittedName>
        <fullName evidence="3">Serine/threonine-protein kinase RsbW</fullName>
        <ecNumber evidence="3">2.7.11.1</ecNumber>
    </submittedName>
</protein>
<comment type="caution">
    <text evidence="3">The sequence shown here is derived from an EMBL/GenBank/DDBJ whole genome shotgun (WGS) entry which is preliminary data.</text>
</comment>
<evidence type="ECO:0000313" key="2">
    <source>
        <dbReference type="EMBL" id="GEK82973.1"/>
    </source>
</evidence>
<dbReference type="OrthoDB" id="3785402at2"/>
<name>A0A7W3JL66_9MICO</name>